<evidence type="ECO:0000256" key="7">
    <source>
        <dbReference type="ARBA" id="ARBA00047407"/>
    </source>
</evidence>
<feature type="coiled-coil region" evidence="9">
    <location>
        <begin position="41"/>
        <end position="68"/>
    </location>
</feature>
<keyword evidence="2 8" id="KW-0436">Ligase</keyword>
<feature type="active site" description="Acyl-ester intermediate" evidence="8">
    <location>
        <position position="177"/>
    </location>
</feature>
<dbReference type="InterPro" id="IPR020556">
    <property type="entry name" value="Amidase_CS"/>
</dbReference>
<accession>A0ABV9QL72</accession>
<dbReference type="Pfam" id="PF01425">
    <property type="entry name" value="Amidase"/>
    <property type="match status" value="1"/>
</dbReference>
<reference evidence="12" key="1">
    <citation type="journal article" date="2019" name="Int. J. Syst. Evol. Microbiol.">
        <title>The Global Catalogue of Microorganisms (GCM) 10K type strain sequencing project: providing services to taxonomists for standard genome sequencing and annotation.</title>
        <authorList>
            <consortium name="The Broad Institute Genomics Platform"/>
            <consortium name="The Broad Institute Genome Sequencing Center for Infectious Disease"/>
            <person name="Wu L."/>
            <person name="Ma J."/>
        </authorList>
    </citation>
    <scope>NUCLEOTIDE SEQUENCE [LARGE SCALE GENOMIC DNA]</scope>
    <source>
        <strain evidence="12">CCUG 46385</strain>
    </source>
</reference>
<comment type="subunit">
    <text evidence="8">Heterotrimer of A, B and C subunits.</text>
</comment>
<sequence length="487" mass="53324">MNLNQLNIKQVNSLLKNKEISAMDLYEASRKRTEEVDGTMKAFITTSFEEAKEQVKSAQEKIDKKEDSLLTAIPYSLKDNLSTGGIKTTCGSKMLENYIPIFDATAVTRLHGHAPLMMGKVNLDEFAMGASTENSAFFTSRNPFDPDFVPGGSSGGSATSVAAGEVLFSLGSDTGGSVRQPAAFCGLVGLKPTYGRISRYGLVAFASSLDQIGILTKNVEDSAIVLQAIAGKDEMDSTSSRVEVQDYLGCLNSEMRGKKIGVIRELVEGPVAPFVKKSVMDAVKVFEDMGCECEFVDLKHIVHSISTYYIIAPSEASSNLSRFDGIKYGYRTSDYENLEDLYVRTRSEGFGEEVKRRILLGTFALSSGYYDQYYNKALKVRTLIKQDFEKAFSKFDLLLSPTAPGTAFRVGEKTSDPISLYLEDLCTVPVSLAGLPAVSIPCGLEKGLPLGLQLISNYFEEALLLSAAKAFEDATEHHKYVKQLEFK</sequence>
<dbReference type="PANTHER" id="PTHR11895">
    <property type="entry name" value="TRANSAMIDASE"/>
    <property type="match status" value="1"/>
</dbReference>
<dbReference type="Proteomes" id="UP001595916">
    <property type="component" value="Unassembled WGS sequence"/>
</dbReference>
<dbReference type="InterPro" id="IPR023631">
    <property type="entry name" value="Amidase_dom"/>
</dbReference>
<dbReference type="SUPFAM" id="SSF75304">
    <property type="entry name" value="Amidase signature (AS) enzymes"/>
    <property type="match status" value="1"/>
</dbReference>
<keyword evidence="3 8" id="KW-0547">Nucleotide-binding</keyword>
<evidence type="ECO:0000256" key="3">
    <source>
        <dbReference type="ARBA" id="ARBA00022741"/>
    </source>
</evidence>
<dbReference type="Gene3D" id="3.90.1300.10">
    <property type="entry name" value="Amidase signature (AS) domain"/>
    <property type="match status" value="1"/>
</dbReference>
<evidence type="ECO:0000256" key="8">
    <source>
        <dbReference type="HAMAP-Rule" id="MF_00120"/>
    </source>
</evidence>
<name>A0ABV9QL72_9FIRM</name>
<dbReference type="RefSeq" id="WP_379788479.1">
    <property type="nucleotide sequence ID" value="NZ_JBHSHL010000027.1"/>
</dbReference>
<dbReference type="PANTHER" id="PTHR11895:SF151">
    <property type="entry name" value="GLUTAMYL-TRNA(GLN) AMIDOTRANSFERASE SUBUNIT A"/>
    <property type="match status" value="1"/>
</dbReference>
<comment type="caution">
    <text evidence="11">The sequence shown here is derived from an EMBL/GenBank/DDBJ whole genome shotgun (WGS) entry which is preliminary data.</text>
</comment>
<dbReference type="EMBL" id="JBHSHL010000027">
    <property type="protein sequence ID" value="MFC4804949.1"/>
    <property type="molecule type" value="Genomic_DNA"/>
</dbReference>
<keyword evidence="5 8" id="KW-0648">Protein biosynthesis</keyword>
<comment type="similarity">
    <text evidence="1 8">Belongs to the amidase family. GatA subfamily.</text>
</comment>
<dbReference type="InterPro" id="IPR000120">
    <property type="entry name" value="Amidase"/>
</dbReference>
<proteinExistence type="inferred from homology"/>
<dbReference type="PROSITE" id="PS00571">
    <property type="entry name" value="AMIDASES"/>
    <property type="match status" value="1"/>
</dbReference>
<evidence type="ECO:0000256" key="9">
    <source>
        <dbReference type="SAM" id="Coils"/>
    </source>
</evidence>
<evidence type="ECO:0000259" key="10">
    <source>
        <dbReference type="Pfam" id="PF01425"/>
    </source>
</evidence>
<evidence type="ECO:0000256" key="2">
    <source>
        <dbReference type="ARBA" id="ARBA00022598"/>
    </source>
</evidence>
<evidence type="ECO:0000256" key="6">
    <source>
        <dbReference type="ARBA" id="ARBA00025295"/>
    </source>
</evidence>
<keyword evidence="9" id="KW-0175">Coiled coil</keyword>
<dbReference type="HAMAP" id="MF_00120">
    <property type="entry name" value="GatA"/>
    <property type="match status" value="1"/>
</dbReference>
<feature type="domain" description="Amidase" evidence="10">
    <location>
        <begin position="25"/>
        <end position="465"/>
    </location>
</feature>
<feature type="active site" description="Charge relay system" evidence="8">
    <location>
        <position position="78"/>
    </location>
</feature>
<dbReference type="EC" id="6.3.5.7" evidence="8"/>
<comment type="function">
    <text evidence="6 8">Allows the formation of correctly charged Gln-tRNA(Gln) through the transamidation of misacylated Glu-tRNA(Gln) in organisms which lack glutaminyl-tRNA synthetase. The reaction takes place in the presence of glutamine and ATP through an activated gamma-phospho-Glu-tRNA(Gln).</text>
</comment>
<dbReference type="InterPro" id="IPR036928">
    <property type="entry name" value="AS_sf"/>
</dbReference>
<dbReference type="InterPro" id="IPR004412">
    <property type="entry name" value="GatA"/>
</dbReference>
<keyword evidence="12" id="KW-1185">Reference proteome</keyword>
<organism evidence="11 12">
    <name type="scientific">Filifactor villosus</name>
    <dbReference type="NCBI Taxonomy" id="29374"/>
    <lineage>
        <taxon>Bacteria</taxon>
        <taxon>Bacillati</taxon>
        <taxon>Bacillota</taxon>
        <taxon>Clostridia</taxon>
        <taxon>Peptostreptococcales</taxon>
        <taxon>Filifactoraceae</taxon>
        <taxon>Filifactor</taxon>
    </lineage>
</organism>
<feature type="active site" description="Charge relay system" evidence="8">
    <location>
        <position position="153"/>
    </location>
</feature>
<comment type="catalytic activity">
    <reaction evidence="7 8">
        <text>L-glutamyl-tRNA(Gln) + L-glutamine + ATP + H2O = L-glutaminyl-tRNA(Gln) + L-glutamate + ADP + phosphate + H(+)</text>
        <dbReference type="Rhea" id="RHEA:17521"/>
        <dbReference type="Rhea" id="RHEA-COMP:9681"/>
        <dbReference type="Rhea" id="RHEA-COMP:9684"/>
        <dbReference type="ChEBI" id="CHEBI:15377"/>
        <dbReference type="ChEBI" id="CHEBI:15378"/>
        <dbReference type="ChEBI" id="CHEBI:29985"/>
        <dbReference type="ChEBI" id="CHEBI:30616"/>
        <dbReference type="ChEBI" id="CHEBI:43474"/>
        <dbReference type="ChEBI" id="CHEBI:58359"/>
        <dbReference type="ChEBI" id="CHEBI:78520"/>
        <dbReference type="ChEBI" id="CHEBI:78521"/>
        <dbReference type="ChEBI" id="CHEBI:456216"/>
        <dbReference type="EC" id="6.3.5.7"/>
    </reaction>
</comment>
<keyword evidence="4 8" id="KW-0067">ATP-binding</keyword>
<protein>
    <recommendedName>
        <fullName evidence="8">Glutamyl-tRNA(Gln) amidotransferase subunit A</fullName>
        <shortName evidence="8">Glu-ADT subunit A</shortName>
        <ecNumber evidence="8">6.3.5.7</ecNumber>
    </recommendedName>
</protein>
<evidence type="ECO:0000256" key="5">
    <source>
        <dbReference type="ARBA" id="ARBA00022917"/>
    </source>
</evidence>
<evidence type="ECO:0000313" key="12">
    <source>
        <dbReference type="Proteomes" id="UP001595916"/>
    </source>
</evidence>
<evidence type="ECO:0000256" key="1">
    <source>
        <dbReference type="ARBA" id="ARBA00008069"/>
    </source>
</evidence>
<gene>
    <name evidence="8 11" type="primary">gatA</name>
    <name evidence="11" type="ORF">ACFO4R_07625</name>
</gene>
<evidence type="ECO:0000256" key="4">
    <source>
        <dbReference type="ARBA" id="ARBA00022840"/>
    </source>
</evidence>
<evidence type="ECO:0000313" key="11">
    <source>
        <dbReference type="EMBL" id="MFC4804949.1"/>
    </source>
</evidence>
<dbReference type="NCBIfam" id="TIGR00132">
    <property type="entry name" value="gatA"/>
    <property type="match status" value="1"/>
</dbReference>